<feature type="domain" description="Lipid-binding serum glycoprotein C-terminal" evidence="3">
    <location>
        <begin position="515"/>
        <end position="723"/>
    </location>
</feature>
<dbReference type="EMBL" id="CAJFDI010000005">
    <property type="protein sequence ID" value="CAD5233056.1"/>
    <property type="molecule type" value="Genomic_DNA"/>
</dbReference>
<dbReference type="Gene3D" id="3.15.10.10">
    <property type="entry name" value="Bactericidal permeability-increasing protein, domain 1"/>
    <property type="match status" value="1"/>
</dbReference>
<evidence type="ECO:0000256" key="2">
    <source>
        <dbReference type="SAM" id="SignalP"/>
    </source>
</evidence>
<protein>
    <submittedName>
        <fullName evidence="4">(pine wood nematode) hypothetical protein</fullName>
    </submittedName>
    <submittedName>
        <fullName evidence="8">BPI2 domain-containing protein</fullName>
    </submittedName>
</protein>
<dbReference type="SUPFAM" id="SSF55394">
    <property type="entry name" value="Bactericidal permeability-increasing protein, BPI"/>
    <property type="match status" value="2"/>
</dbReference>
<dbReference type="Proteomes" id="UP000582659">
    <property type="component" value="Unassembled WGS sequence"/>
</dbReference>
<feature type="compositionally biased region" description="Polar residues" evidence="1">
    <location>
        <begin position="376"/>
        <end position="388"/>
    </location>
</feature>
<feature type="compositionally biased region" description="Polar residues" evidence="1">
    <location>
        <begin position="409"/>
        <end position="419"/>
    </location>
</feature>
<name>A0A1I7RXJ8_BURXY</name>
<organism evidence="6 8">
    <name type="scientific">Bursaphelenchus xylophilus</name>
    <name type="common">Pinewood nematode worm</name>
    <name type="synonym">Aphelenchoides xylophilus</name>
    <dbReference type="NCBI Taxonomy" id="6326"/>
    <lineage>
        <taxon>Eukaryota</taxon>
        <taxon>Metazoa</taxon>
        <taxon>Ecdysozoa</taxon>
        <taxon>Nematoda</taxon>
        <taxon>Chromadorea</taxon>
        <taxon>Rhabditida</taxon>
        <taxon>Tylenchina</taxon>
        <taxon>Tylenchomorpha</taxon>
        <taxon>Aphelenchoidea</taxon>
        <taxon>Aphelenchoididae</taxon>
        <taxon>Bursaphelenchus</taxon>
    </lineage>
</organism>
<evidence type="ECO:0000313" key="8">
    <source>
        <dbReference type="WBParaSite" id="BXY_0546500.1"/>
    </source>
</evidence>
<reference evidence="8" key="1">
    <citation type="submission" date="2016-11" db="UniProtKB">
        <authorList>
            <consortium name="WormBaseParasite"/>
        </authorList>
    </citation>
    <scope>IDENTIFICATION</scope>
</reference>
<dbReference type="InterPro" id="IPR001124">
    <property type="entry name" value="Lipid-bd_serum_glycop_C"/>
</dbReference>
<feature type="region of interest" description="Disordered" evidence="1">
    <location>
        <begin position="370"/>
        <end position="419"/>
    </location>
</feature>
<dbReference type="Proteomes" id="UP000659654">
    <property type="component" value="Unassembled WGS sequence"/>
</dbReference>
<keyword evidence="7" id="KW-1185">Reference proteome</keyword>
<evidence type="ECO:0000313" key="7">
    <source>
        <dbReference type="Proteomes" id="UP000659654"/>
    </source>
</evidence>
<evidence type="ECO:0000313" key="6">
    <source>
        <dbReference type="Proteomes" id="UP000095284"/>
    </source>
</evidence>
<dbReference type="Pfam" id="PF02886">
    <property type="entry name" value="LBP_BPI_CETP_C"/>
    <property type="match status" value="1"/>
</dbReference>
<dbReference type="Proteomes" id="UP000095284">
    <property type="component" value="Unplaced"/>
</dbReference>
<dbReference type="AlphaFoldDB" id="A0A1I7RXJ8"/>
<accession>A0A1I7RXJ8</accession>
<dbReference type="Gene3D" id="3.15.20.10">
    <property type="entry name" value="Bactericidal permeability-increasing protein, domain 2"/>
    <property type="match status" value="1"/>
</dbReference>
<evidence type="ECO:0000313" key="4">
    <source>
        <dbReference type="EMBL" id="CAD5233056.1"/>
    </source>
</evidence>
<evidence type="ECO:0000259" key="3">
    <source>
        <dbReference type="SMART" id="SM00329"/>
    </source>
</evidence>
<keyword evidence="2" id="KW-0732">Signal</keyword>
<reference evidence="5" key="2">
    <citation type="submission" date="2020-08" db="EMBL/GenBank/DDBJ databases">
        <authorList>
            <person name="Kikuchi T."/>
        </authorList>
    </citation>
    <scope>NUCLEOTIDE SEQUENCE</scope>
    <source>
        <strain evidence="4">Ka4C1</strain>
    </source>
</reference>
<dbReference type="InterPro" id="IPR017943">
    <property type="entry name" value="Bactericidal_perm-incr_a/b_dom"/>
</dbReference>
<dbReference type="WBParaSite" id="BXY_0546500.1">
    <property type="protein sequence ID" value="BXY_0546500.1"/>
    <property type="gene ID" value="BXY_0546500"/>
</dbReference>
<feature type="chain" id="PRO_5035359551" evidence="2">
    <location>
        <begin position="20"/>
        <end position="744"/>
    </location>
</feature>
<evidence type="ECO:0000256" key="1">
    <source>
        <dbReference type="SAM" id="MobiDB-lite"/>
    </source>
</evidence>
<feature type="signal peptide" evidence="2">
    <location>
        <begin position="1"/>
        <end position="19"/>
    </location>
</feature>
<dbReference type="OrthoDB" id="10255543at2759"/>
<dbReference type="EMBL" id="CAJFCV020000005">
    <property type="protein sequence ID" value="CAG9126495.1"/>
    <property type="molecule type" value="Genomic_DNA"/>
</dbReference>
<proteinExistence type="predicted"/>
<dbReference type="GO" id="GO:0008289">
    <property type="term" value="F:lipid binding"/>
    <property type="evidence" value="ECO:0007669"/>
    <property type="project" value="InterPro"/>
</dbReference>
<dbReference type="InterPro" id="IPR032942">
    <property type="entry name" value="BPI/LBP/Plunc"/>
</dbReference>
<dbReference type="eggNOG" id="KOG4160">
    <property type="taxonomic scope" value="Eukaryota"/>
</dbReference>
<dbReference type="SMART" id="SM00329">
    <property type="entry name" value="BPI2"/>
    <property type="match status" value="1"/>
</dbReference>
<dbReference type="PANTHER" id="PTHR10504:SF134">
    <property type="entry name" value="BPI2 DOMAIN-CONTAINING PROTEIN"/>
    <property type="match status" value="1"/>
</dbReference>
<dbReference type="GO" id="GO:0005615">
    <property type="term" value="C:extracellular space"/>
    <property type="evidence" value="ECO:0007669"/>
    <property type="project" value="TreeGrafter"/>
</dbReference>
<sequence>MRSLLLLLAFSTTFQVLRSATTRTPVHVLATTTKPGTNRTISLKEVYHHNQTLSSTQAQFLEPVGIRVRFNEPVFKDVANVMKSVFAYQARNARIASYQQCFPEGCFYLHSFRVSGFEKPHDVTLSPAEPNRLLLKIYSFDIDILGAVTGNIQILLNVPVLGQIIVNARQITVTATFDIQKDLQRTPYLHQAGCSLDMGIVNAQVNGMGLITDSVNIKYKKEMIEKAREIISSTVCWNLEKAIQDQVNTRLKEMPKHLSLYDLMQYFDSSIVRAEVQPRPIVARDPSIQFTRYRTHLAPRRGLHQPRLKRETKGVAAVVEIVDVGVPTSRDEERRRIRKKISKAILQEKVAKTADADYVDYATESDKEGKFLELTNDGSENTSGTQSRRVGAEPKKGAKTAKKVDDNSASKSANGTNGNINSTKAAIADKISPVEAAISEKDGSKFNLQELLDGFDFTNFGRLFLNMDFVDSAADSETFNVGISGAVRVNALPHNGLYNEPKPLGNESLLEFPTHLPKKAVEMIVGEFTPNALFNQAHRAKILRFHVSPRTPVFGQMLKTTCSLDEVCLSDSLPEIGEKYPQKQMNILIESVRPPKVTISEDNMKIHFIGLANFFIAELGQQPIGKIPFSAVTKIQIKQVEDKLIVRLVIPELEVLEDVDFFELSPSQLRGFKNAVKGALERLANKYLRNGLELKNLQSKLENYGMDGLKIQLLAEGMVMLQMDVDVYKLLFEDNTLDGRIEKF</sequence>
<evidence type="ECO:0000313" key="5">
    <source>
        <dbReference type="EMBL" id="CAG9126495.1"/>
    </source>
</evidence>
<feature type="compositionally biased region" description="Basic and acidic residues" evidence="1">
    <location>
        <begin position="390"/>
        <end position="408"/>
    </location>
</feature>
<gene>
    <name evidence="4" type="ORF">BXYJ_LOCUS13147</name>
</gene>
<dbReference type="PANTHER" id="PTHR10504">
    <property type="entry name" value="BACTERICIDAL PERMEABILITY-INCREASING BPI PROTEIN-RELATED"/>
    <property type="match status" value="1"/>
</dbReference>